<keyword evidence="5" id="KW-1185">Reference proteome</keyword>
<dbReference type="PANTHER" id="PTHR30204">
    <property type="entry name" value="REDOX-CYCLING DRUG-SENSING TRANSCRIPTIONAL ACTIVATOR SOXR"/>
    <property type="match status" value="1"/>
</dbReference>
<organism evidence="4 5">
    <name type="scientific">Paenibacillus plantiphilus</name>
    <dbReference type="NCBI Taxonomy" id="2905650"/>
    <lineage>
        <taxon>Bacteria</taxon>
        <taxon>Bacillati</taxon>
        <taxon>Bacillota</taxon>
        <taxon>Bacilli</taxon>
        <taxon>Bacillales</taxon>
        <taxon>Paenibacillaceae</taxon>
        <taxon>Paenibacillus</taxon>
    </lineage>
</organism>
<dbReference type="Pfam" id="PF13411">
    <property type="entry name" value="MerR_1"/>
    <property type="match status" value="1"/>
</dbReference>
<feature type="domain" description="HTH merR-type" evidence="3">
    <location>
        <begin position="22"/>
        <end position="91"/>
    </location>
</feature>
<dbReference type="PRINTS" id="PR00040">
    <property type="entry name" value="HTHMERR"/>
</dbReference>
<reference evidence="4" key="1">
    <citation type="submission" date="2022-01" db="EMBL/GenBank/DDBJ databases">
        <authorList>
            <person name="Criscuolo A."/>
        </authorList>
    </citation>
    <scope>NUCLEOTIDE SEQUENCE</scope>
    <source>
        <strain evidence="4">CIP111893</strain>
    </source>
</reference>
<protein>
    <recommendedName>
        <fullName evidence="3">HTH merR-type domain-containing protein</fullName>
    </recommendedName>
</protein>
<dbReference type="InterPro" id="IPR000551">
    <property type="entry name" value="MerR-type_HTH_dom"/>
</dbReference>
<dbReference type="PANTHER" id="PTHR30204:SF90">
    <property type="entry name" value="HTH-TYPE TRANSCRIPTIONAL ACTIVATOR MTA"/>
    <property type="match status" value="1"/>
</dbReference>
<proteinExistence type="predicted"/>
<dbReference type="Gene3D" id="1.10.1660.10">
    <property type="match status" value="1"/>
</dbReference>
<dbReference type="SMART" id="SM00422">
    <property type="entry name" value="HTH_MERR"/>
    <property type="match status" value="1"/>
</dbReference>
<dbReference type="EMBL" id="CAKMMF010000005">
    <property type="protein sequence ID" value="CAH1199109.1"/>
    <property type="molecule type" value="Genomic_DNA"/>
</dbReference>
<dbReference type="InterPro" id="IPR047057">
    <property type="entry name" value="MerR_fam"/>
</dbReference>
<dbReference type="Proteomes" id="UP000838686">
    <property type="component" value="Unassembled WGS sequence"/>
</dbReference>
<comment type="caution">
    <text evidence="4">The sequence shown here is derived from an EMBL/GenBank/DDBJ whole genome shotgun (WGS) entry which is preliminary data.</text>
</comment>
<evidence type="ECO:0000313" key="5">
    <source>
        <dbReference type="Proteomes" id="UP000838686"/>
    </source>
</evidence>
<gene>
    <name evidence="4" type="ORF">PAECIP111893_01232</name>
</gene>
<dbReference type="SUPFAM" id="SSF46955">
    <property type="entry name" value="Putative DNA-binding domain"/>
    <property type="match status" value="1"/>
</dbReference>
<dbReference type="CDD" id="cd04788">
    <property type="entry name" value="HTH_NolA-AlbR"/>
    <property type="match status" value="1"/>
</dbReference>
<keyword evidence="2" id="KW-0175">Coiled coil</keyword>
<sequence>MFYNGVTGNELATTKGLTMNKLWKVGDLAKLTGLTVRTMRFYDQIGLFSPSGQTDSGHRLYNASDLARLHQILTLKELGLSLDEIKLALAGNQISPLEIVSLQKARVKEQIKQQQKLLEQLHHVSKLMIGKAPLTVNDFTNLLQAMKMEFEKPVIERRRSWEHRLDVLDDYLATENGMPKSKEENL</sequence>
<feature type="coiled-coil region" evidence="2">
    <location>
        <begin position="97"/>
        <end position="124"/>
    </location>
</feature>
<name>A0ABM9C1N5_9BACL</name>
<keyword evidence="1" id="KW-0238">DNA-binding</keyword>
<accession>A0ABM9C1N5</accession>
<evidence type="ECO:0000313" key="4">
    <source>
        <dbReference type="EMBL" id="CAH1199109.1"/>
    </source>
</evidence>
<evidence type="ECO:0000259" key="3">
    <source>
        <dbReference type="PROSITE" id="PS50937"/>
    </source>
</evidence>
<evidence type="ECO:0000256" key="1">
    <source>
        <dbReference type="ARBA" id="ARBA00023125"/>
    </source>
</evidence>
<evidence type="ECO:0000256" key="2">
    <source>
        <dbReference type="SAM" id="Coils"/>
    </source>
</evidence>
<dbReference type="InterPro" id="IPR009061">
    <property type="entry name" value="DNA-bd_dom_put_sf"/>
</dbReference>
<dbReference type="PROSITE" id="PS00552">
    <property type="entry name" value="HTH_MERR_1"/>
    <property type="match status" value="1"/>
</dbReference>
<dbReference type="PROSITE" id="PS50937">
    <property type="entry name" value="HTH_MERR_2"/>
    <property type="match status" value="1"/>
</dbReference>